<evidence type="ECO:0000259" key="3">
    <source>
        <dbReference type="Pfam" id="PF02558"/>
    </source>
</evidence>
<dbReference type="Gene3D" id="3.40.50.720">
    <property type="entry name" value="NAD(P)-binding Rossmann-like Domain"/>
    <property type="match status" value="1"/>
</dbReference>
<gene>
    <name evidence="4" type="ORF">CLV37_109261</name>
</gene>
<dbReference type="InterPro" id="IPR013332">
    <property type="entry name" value="KPR_N"/>
</dbReference>
<dbReference type="Proteomes" id="UP000238083">
    <property type="component" value="Unassembled WGS sequence"/>
</dbReference>
<reference evidence="4 5" key="1">
    <citation type="submission" date="2018-03" db="EMBL/GenBank/DDBJ databases">
        <title>Genomic Encyclopedia of Archaeal and Bacterial Type Strains, Phase II (KMG-II): from individual species to whole genera.</title>
        <authorList>
            <person name="Goeker M."/>
        </authorList>
    </citation>
    <scope>NUCLEOTIDE SEQUENCE [LARGE SCALE GENOMIC DNA]</scope>
    <source>
        <strain evidence="4 5">DSM 19711</strain>
    </source>
</reference>
<evidence type="ECO:0000256" key="1">
    <source>
        <dbReference type="ARBA" id="ARBA00022857"/>
    </source>
</evidence>
<dbReference type="InterPro" id="IPR036291">
    <property type="entry name" value="NAD(P)-bd_dom_sf"/>
</dbReference>
<name>A0A2T0R1B7_9ACTN</name>
<dbReference type="PANTHER" id="PTHR43765">
    <property type="entry name" value="2-DEHYDROPANTOATE 2-REDUCTASE-RELATED"/>
    <property type="match status" value="1"/>
</dbReference>
<dbReference type="EMBL" id="PVZF01000009">
    <property type="protein sequence ID" value="PRY13069.1"/>
    <property type="molecule type" value="Genomic_DNA"/>
</dbReference>
<keyword evidence="5" id="KW-1185">Reference proteome</keyword>
<dbReference type="SUPFAM" id="SSF51735">
    <property type="entry name" value="NAD(P)-binding Rossmann-fold domains"/>
    <property type="match status" value="1"/>
</dbReference>
<evidence type="ECO:0000313" key="5">
    <source>
        <dbReference type="Proteomes" id="UP000238083"/>
    </source>
</evidence>
<sequence>MTWTIVGAGAIGGTLAHALARDGHEVVVVDADRDHVDALRGKGITIRRADGRDDTVEVARAVHPDDAQDLRDLQKVVIATKSQHTVQAATWTASRLAPGGFVVSAQNGVNEPVIADHVGTHRVLGAFVNIFADYLEPGVVRDGGLGALAVGLPGSGAPDLRVLETAEDLRAYGDVVVTANLEGYRASKAGFGAVLGVTTLVDAPMADVVEAYPDVASAAAAEKVEASIAAGLVLEPFDAWEPYGFRALASERVRTAATARLVAWLRTMPKDRSGVFRDIAVRRRPRETHPLGYAPAVRGPAPTPVNDAVAARLDDVAAGHAEFGTHHLDALRRLLP</sequence>
<dbReference type="GO" id="GO:0005737">
    <property type="term" value="C:cytoplasm"/>
    <property type="evidence" value="ECO:0007669"/>
    <property type="project" value="TreeGrafter"/>
</dbReference>
<dbReference type="AlphaFoldDB" id="A0A2T0R1B7"/>
<dbReference type="GO" id="GO:0008677">
    <property type="term" value="F:2-dehydropantoate 2-reductase activity"/>
    <property type="evidence" value="ECO:0007669"/>
    <property type="project" value="TreeGrafter"/>
</dbReference>
<dbReference type="PANTHER" id="PTHR43765:SF2">
    <property type="entry name" value="2-DEHYDROPANTOATE 2-REDUCTASE"/>
    <property type="match status" value="1"/>
</dbReference>
<dbReference type="OrthoDB" id="9783294at2"/>
<keyword evidence="2" id="KW-0560">Oxidoreductase</keyword>
<dbReference type="RefSeq" id="WP_106213047.1">
    <property type="nucleotide sequence ID" value="NZ_PVZF01000009.1"/>
</dbReference>
<organism evidence="4 5">
    <name type="scientific">Kineococcus rhizosphaerae</name>
    <dbReference type="NCBI Taxonomy" id="559628"/>
    <lineage>
        <taxon>Bacteria</taxon>
        <taxon>Bacillati</taxon>
        <taxon>Actinomycetota</taxon>
        <taxon>Actinomycetes</taxon>
        <taxon>Kineosporiales</taxon>
        <taxon>Kineosporiaceae</taxon>
        <taxon>Kineococcus</taxon>
    </lineage>
</organism>
<dbReference type="Pfam" id="PF02558">
    <property type="entry name" value="ApbA"/>
    <property type="match status" value="1"/>
</dbReference>
<keyword evidence="1" id="KW-0521">NADP</keyword>
<accession>A0A2T0R1B7</accession>
<evidence type="ECO:0000313" key="4">
    <source>
        <dbReference type="EMBL" id="PRY13069.1"/>
    </source>
</evidence>
<evidence type="ECO:0000256" key="2">
    <source>
        <dbReference type="ARBA" id="ARBA00023002"/>
    </source>
</evidence>
<dbReference type="InterPro" id="IPR050838">
    <property type="entry name" value="Ketopantoate_reductase"/>
</dbReference>
<feature type="domain" description="Ketopantoate reductase N-terminal" evidence="3">
    <location>
        <begin position="3"/>
        <end position="151"/>
    </location>
</feature>
<dbReference type="GO" id="GO:0050661">
    <property type="term" value="F:NADP binding"/>
    <property type="evidence" value="ECO:0007669"/>
    <property type="project" value="TreeGrafter"/>
</dbReference>
<protein>
    <submittedName>
        <fullName evidence="4">2-dehydropantoate 2-reductase</fullName>
    </submittedName>
</protein>
<comment type="caution">
    <text evidence="4">The sequence shown here is derived from an EMBL/GenBank/DDBJ whole genome shotgun (WGS) entry which is preliminary data.</text>
</comment>
<proteinExistence type="predicted"/>